<gene>
    <name evidence="1" type="ORF">MEDL_27878</name>
</gene>
<dbReference type="GO" id="GO:0005829">
    <property type="term" value="C:cytosol"/>
    <property type="evidence" value="ECO:0007669"/>
    <property type="project" value="TreeGrafter"/>
</dbReference>
<protein>
    <submittedName>
        <fullName evidence="1">Uncharacterized protein</fullName>
    </submittedName>
</protein>
<sequence length="462" mass="51470">MIFLNTNILSVILNCEPASILKNIFAEKYTEKLESLKDLQNVKDQIAVVKEVCKELKSNEGEITNILQKLVQIYITFPAKHQVKRVLISAFQSLPAQSSDFVVTELSRQLECIHTECLVSMDLRTYIDTVAGLMDNFPLGQKCIDNQCLEILQNVSSILSKFLAENSSTQSSVRQNELMHSCLACIQAGNKILQKSHSTLSCKESEEISSVTTSLIKHNIDILHIGNVTQNKTKVKIVLKFPRSSVIKVVEYIFQGTNKAGADKSDFQTLAKGDNLSCQLSLLYGIMSIMELSELVEVHDGKCLLLDYIFPSLTKISEKGSCLKSEVVSDKQRSLLCGGGQIIEAIMSCVWTVWEDTTDVGTSTGIYKVIRIIAREIFENILKIHTMASSSDISTDIFLQNLTKKLIFHVSWSSKGKYGMLSNLVQIIGTDLVLQQTSDLSTMILSQMSEHALACHVSTFEY</sequence>
<accession>A0A8S3RWI0</accession>
<organism evidence="1 2">
    <name type="scientific">Mytilus edulis</name>
    <name type="common">Blue mussel</name>
    <dbReference type="NCBI Taxonomy" id="6550"/>
    <lineage>
        <taxon>Eukaryota</taxon>
        <taxon>Metazoa</taxon>
        <taxon>Spiralia</taxon>
        <taxon>Lophotrochozoa</taxon>
        <taxon>Mollusca</taxon>
        <taxon>Bivalvia</taxon>
        <taxon>Autobranchia</taxon>
        <taxon>Pteriomorphia</taxon>
        <taxon>Mytilida</taxon>
        <taxon>Mytiloidea</taxon>
        <taxon>Mytilidae</taxon>
        <taxon>Mytilinae</taxon>
        <taxon>Mytilus</taxon>
    </lineage>
</organism>
<dbReference type="AlphaFoldDB" id="A0A8S3RWI0"/>
<name>A0A8S3RWI0_MYTED</name>
<dbReference type="PANTHER" id="PTHR14387:SF7">
    <property type="entry name" value="THYROID ADENOMA-ASSOCIATED PROTEIN"/>
    <property type="match status" value="1"/>
</dbReference>
<dbReference type="InterPro" id="IPR051954">
    <property type="entry name" value="tRNA_methyltransferase_THADA"/>
</dbReference>
<evidence type="ECO:0000313" key="1">
    <source>
        <dbReference type="EMBL" id="CAG2213991.1"/>
    </source>
</evidence>
<proteinExistence type="predicted"/>
<reference evidence="1" key="1">
    <citation type="submission" date="2021-03" db="EMBL/GenBank/DDBJ databases">
        <authorList>
            <person name="Bekaert M."/>
        </authorList>
    </citation>
    <scope>NUCLEOTIDE SEQUENCE</scope>
</reference>
<dbReference type="Proteomes" id="UP000683360">
    <property type="component" value="Unassembled WGS sequence"/>
</dbReference>
<dbReference type="OrthoDB" id="6080785at2759"/>
<dbReference type="GO" id="GO:0030488">
    <property type="term" value="P:tRNA methylation"/>
    <property type="evidence" value="ECO:0007669"/>
    <property type="project" value="TreeGrafter"/>
</dbReference>
<keyword evidence="2" id="KW-1185">Reference proteome</keyword>
<comment type="caution">
    <text evidence="1">The sequence shown here is derived from an EMBL/GenBank/DDBJ whole genome shotgun (WGS) entry which is preliminary data.</text>
</comment>
<dbReference type="EMBL" id="CAJPWZ010001397">
    <property type="protein sequence ID" value="CAG2213991.1"/>
    <property type="molecule type" value="Genomic_DNA"/>
</dbReference>
<evidence type="ECO:0000313" key="2">
    <source>
        <dbReference type="Proteomes" id="UP000683360"/>
    </source>
</evidence>
<dbReference type="PANTHER" id="PTHR14387">
    <property type="entry name" value="THADA/DEATH RECEPTOR INTERACTING PROTEIN"/>
    <property type="match status" value="1"/>
</dbReference>